<reference evidence="12 13" key="1">
    <citation type="submission" date="2019-08" db="EMBL/GenBank/DDBJ databases">
        <title>Calorimonas adulescens gen. nov., sp. nov., an anaerobic thermophilic bacterium from Sakhalin hot spring.</title>
        <authorList>
            <person name="Khomyakova M.A."/>
            <person name="Merkel A.Y."/>
            <person name="Novikov A."/>
            <person name="Bonch-Osmolovskaya E.A."/>
            <person name="Slobodkin A.I."/>
        </authorList>
    </citation>
    <scope>NUCLEOTIDE SEQUENCE [LARGE SCALE GENOMIC DNA]</scope>
    <source>
        <strain evidence="12 13">A05MB</strain>
    </source>
</reference>
<organism evidence="12 13">
    <name type="scientific">Calorimonas adulescens</name>
    <dbReference type="NCBI Taxonomy" id="2606906"/>
    <lineage>
        <taxon>Bacteria</taxon>
        <taxon>Bacillati</taxon>
        <taxon>Bacillota</taxon>
        <taxon>Clostridia</taxon>
        <taxon>Thermoanaerobacterales</taxon>
        <taxon>Thermoanaerobacteraceae</taxon>
        <taxon>Calorimonas</taxon>
    </lineage>
</organism>
<proteinExistence type="inferred from homology"/>
<dbReference type="AlphaFoldDB" id="A0A5D8QG45"/>
<feature type="transmembrane region" description="Helical" evidence="10">
    <location>
        <begin position="167"/>
        <end position="200"/>
    </location>
</feature>
<feature type="transmembrane region" description="Helical" evidence="10">
    <location>
        <begin position="220"/>
        <end position="240"/>
    </location>
</feature>
<protein>
    <submittedName>
        <fullName evidence="12">Type II secretion system F family protein</fullName>
    </submittedName>
</protein>
<keyword evidence="7 10" id="KW-1133">Transmembrane helix</keyword>
<dbReference type="EMBL" id="VTPS01000001">
    <property type="protein sequence ID" value="TZE83471.1"/>
    <property type="molecule type" value="Genomic_DNA"/>
</dbReference>
<dbReference type="PANTHER" id="PTHR30012">
    <property type="entry name" value="GENERAL SECRETION PATHWAY PROTEIN"/>
    <property type="match status" value="1"/>
</dbReference>
<dbReference type="RefSeq" id="WP_149544089.1">
    <property type="nucleotide sequence ID" value="NZ_VTPS01000001.1"/>
</dbReference>
<feature type="domain" description="Type II secretion system protein GspF" evidence="11">
    <location>
        <begin position="271"/>
        <end position="393"/>
    </location>
</feature>
<comment type="similarity">
    <text evidence="2 9">Belongs to the GSP F family.</text>
</comment>
<dbReference type="PANTHER" id="PTHR30012:SF0">
    <property type="entry name" value="TYPE II SECRETION SYSTEM PROTEIN F-RELATED"/>
    <property type="match status" value="1"/>
</dbReference>
<dbReference type="Proteomes" id="UP000322976">
    <property type="component" value="Unassembled WGS sequence"/>
</dbReference>
<evidence type="ECO:0000256" key="8">
    <source>
        <dbReference type="ARBA" id="ARBA00023136"/>
    </source>
</evidence>
<evidence type="ECO:0000313" key="13">
    <source>
        <dbReference type="Proteomes" id="UP000322976"/>
    </source>
</evidence>
<dbReference type="PRINTS" id="PR00812">
    <property type="entry name" value="BCTERIALGSPF"/>
</dbReference>
<keyword evidence="8 10" id="KW-0472">Membrane</keyword>
<dbReference type="FunFam" id="1.20.81.30:FF:000001">
    <property type="entry name" value="Type II secretion system protein F"/>
    <property type="match status" value="2"/>
</dbReference>
<comment type="caution">
    <text evidence="12">The sequence shown here is derived from an EMBL/GenBank/DDBJ whole genome shotgun (WGS) entry which is preliminary data.</text>
</comment>
<evidence type="ECO:0000256" key="5">
    <source>
        <dbReference type="ARBA" id="ARBA00022519"/>
    </source>
</evidence>
<dbReference type="GO" id="GO:0009306">
    <property type="term" value="P:protein secretion"/>
    <property type="evidence" value="ECO:0007669"/>
    <property type="project" value="InterPro"/>
</dbReference>
<sequence>MPSYEYRARDEAGKLITGILEGDSSASVKANLREKKLYPVDIKEKIAKNDVSLTLLKTKVRVRDIAIFCRQFAALIRAGVSVVTCIDILRGQTENKRLRDTLMEIYDDVQKGKTLSDTMGKYPDVFPPLLTNMVEAGEVSGTLDTIMDRMAVHFENQNRINQKIRSALTYPIVVACVALGVVIFLITFVLPTFIGLFQSAGAVLPLPTRILIGLNNILRSYWYILIIAGGGMYVAIHSYASSKEGRNRIDRLKLNIPIIGSLNRKIITARFTRTLGILIQSGVPVLRSIEVTDRVIGNSVVSKALSEVSEALSKGSGLSGPLKASGIFPPMVYQMIEVGENSGTLDDMLLRIADFFDQEVETGTTQLTTMLEPAIILFMAIIIGFIVISIALPMFQMMNYVGY</sequence>
<keyword evidence="3 9" id="KW-0813">Transport</keyword>
<dbReference type="GO" id="GO:0005886">
    <property type="term" value="C:plasma membrane"/>
    <property type="evidence" value="ECO:0007669"/>
    <property type="project" value="UniProtKB-SubCell"/>
</dbReference>
<evidence type="ECO:0000313" key="12">
    <source>
        <dbReference type="EMBL" id="TZE83471.1"/>
    </source>
</evidence>
<name>A0A5D8QG45_9THEO</name>
<keyword evidence="5" id="KW-0997">Cell inner membrane</keyword>
<dbReference type="InterPro" id="IPR003004">
    <property type="entry name" value="GspF/PilC"/>
</dbReference>
<comment type="subcellular location">
    <subcellularLocation>
        <location evidence="1">Cell inner membrane</location>
        <topology evidence="1">Multi-pass membrane protein</topology>
    </subcellularLocation>
    <subcellularLocation>
        <location evidence="9">Cell membrane</location>
        <topology evidence="9">Multi-pass membrane protein</topology>
    </subcellularLocation>
</comment>
<evidence type="ECO:0000256" key="6">
    <source>
        <dbReference type="ARBA" id="ARBA00022692"/>
    </source>
</evidence>
<gene>
    <name evidence="12" type="ORF">FWJ32_00870</name>
</gene>
<evidence type="ECO:0000256" key="9">
    <source>
        <dbReference type="RuleBase" id="RU003923"/>
    </source>
</evidence>
<accession>A0A5D8QG45</accession>
<keyword evidence="6 9" id="KW-0812">Transmembrane</keyword>
<evidence type="ECO:0000256" key="1">
    <source>
        <dbReference type="ARBA" id="ARBA00004429"/>
    </source>
</evidence>
<keyword evidence="13" id="KW-1185">Reference proteome</keyword>
<dbReference type="InterPro" id="IPR001992">
    <property type="entry name" value="T2SS_GspF/T4SS_PilC_CS"/>
</dbReference>
<dbReference type="PROSITE" id="PS00874">
    <property type="entry name" value="T2SP_F"/>
    <property type="match status" value="1"/>
</dbReference>
<evidence type="ECO:0000256" key="10">
    <source>
        <dbReference type="SAM" id="Phobius"/>
    </source>
</evidence>
<evidence type="ECO:0000256" key="7">
    <source>
        <dbReference type="ARBA" id="ARBA00022989"/>
    </source>
</evidence>
<dbReference type="InterPro" id="IPR042094">
    <property type="entry name" value="T2SS_GspF_sf"/>
</dbReference>
<dbReference type="Gene3D" id="1.20.81.30">
    <property type="entry name" value="Type II secretion system (T2SS), domain F"/>
    <property type="match status" value="2"/>
</dbReference>
<evidence type="ECO:0000256" key="4">
    <source>
        <dbReference type="ARBA" id="ARBA00022475"/>
    </source>
</evidence>
<evidence type="ECO:0000259" key="11">
    <source>
        <dbReference type="Pfam" id="PF00482"/>
    </source>
</evidence>
<evidence type="ECO:0000256" key="2">
    <source>
        <dbReference type="ARBA" id="ARBA00005745"/>
    </source>
</evidence>
<dbReference type="Pfam" id="PF00482">
    <property type="entry name" value="T2SSF"/>
    <property type="match status" value="2"/>
</dbReference>
<evidence type="ECO:0000256" key="3">
    <source>
        <dbReference type="ARBA" id="ARBA00022448"/>
    </source>
</evidence>
<dbReference type="InterPro" id="IPR018076">
    <property type="entry name" value="T2SS_GspF_dom"/>
</dbReference>
<feature type="domain" description="Type II secretion system protein GspF" evidence="11">
    <location>
        <begin position="68"/>
        <end position="191"/>
    </location>
</feature>
<keyword evidence="4" id="KW-1003">Cell membrane</keyword>
<feature type="transmembrane region" description="Helical" evidence="10">
    <location>
        <begin position="374"/>
        <end position="395"/>
    </location>
</feature>